<evidence type="ECO:0000256" key="3">
    <source>
        <dbReference type="ARBA" id="ARBA00023125"/>
    </source>
</evidence>
<evidence type="ECO:0000313" key="8">
    <source>
        <dbReference type="Proteomes" id="UP001262410"/>
    </source>
</evidence>
<dbReference type="SUPFAM" id="SSF46689">
    <property type="entry name" value="Homeodomain-like"/>
    <property type="match status" value="1"/>
</dbReference>
<reference evidence="7 8" key="1">
    <citation type="submission" date="2023-07" db="EMBL/GenBank/DDBJ databases">
        <title>Sorghum-associated microbial communities from plants grown in Nebraska, USA.</title>
        <authorList>
            <person name="Schachtman D."/>
        </authorList>
    </citation>
    <scope>NUCLEOTIDE SEQUENCE [LARGE SCALE GENOMIC DNA]</scope>
    <source>
        <strain evidence="7 8">584</strain>
    </source>
</reference>
<name>A0ABU1JMB2_9PROT</name>
<dbReference type="NCBIfam" id="NF001978">
    <property type="entry name" value="PRK00767.1"/>
    <property type="match status" value="1"/>
</dbReference>
<dbReference type="SUPFAM" id="SSF48498">
    <property type="entry name" value="Tetracyclin repressor-like, C-terminal domain"/>
    <property type="match status" value="1"/>
</dbReference>
<dbReference type="InterPro" id="IPR050109">
    <property type="entry name" value="HTH-type_TetR-like_transc_reg"/>
</dbReference>
<feature type="DNA-binding region" description="H-T-H motif" evidence="5">
    <location>
        <begin position="30"/>
        <end position="49"/>
    </location>
</feature>
<keyword evidence="3 5" id="KW-0238">DNA-binding</keyword>
<evidence type="ECO:0000256" key="2">
    <source>
        <dbReference type="ARBA" id="ARBA00023015"/>
    </source>
</evidence>
<evidence type="ECO:0000259" key="6">
    <source>
        <dbReference type="PROSITE" id="PS50977"/>
    </source>
</evidence>
<keyword evidence="1" id="KW-0678">Repressor</keyword>
<keyword evidence="8" id="KW-1185">Reference proteome</keyword>
<comment type="caution">
    <text evidence="7">The sequence shown here is derived from an EMBL/GenBank/DDBJ whole genome shotgun (WGS) entry which is preliminary data.</text>
</comment>
<dbReference type="PANTHER" id="PTHR30055:SF234">
    <property type="entry name" value="HTH-TYPE TRANSCRIPTIONAL REGULATOR BETI"/>
    <property type="match status" value="1"/>
</dbReference>
<dbReference type="PANTHER" id="PTHR30055">
    <property type="entry name" value="HTH-TYPE TRANSCRIPTIONAL REGULATOR RUTR"/>
    <property type="match status" value="1"/>
</dbReference>
<evidence type="ECO:0000256" key="5">
    <source>
        <dbReference type="PROSITE-ProRule" id="PRU00335"/>
    </source>
</evidence>
<dbReference type="Gene3D" id="1.10.357.10">
    <property type="entry name" value="Tetracycline Repressor, domain 2"/>
    <property type="match status" value="1"/>
</dbReference>
<keyword evidence="2" id="KW-0805">Transcription regulation</keyword>
<protein>
    <submittedName>
        <fullName evidence="7">Transcriptional repressor BetI</fullName>
    </submittedName>
</protein>
<dbReference type="InterPro" id="IPR009057">
    <property type="entry name" value="Homeodomain-like_sf"/>
</dbReference>
<evidence type="ECO:0000256" key="1">
    <source>
        <dbReference type="ARBA" id="ARBA00022491"/>
    </source>
</evidence>
<organism evidence="7 8">
    <name type="scientific">Inquilinus ginsengisoli</name>
    <dbReference type="NCBI Taxonomy" id="363840"/>
    <lineage>
        <taxon>Bacteria</taxon>
        <taxon>Pseudomonadati</taxon>
        <taxon>Pseudomonadota</taxon>
        <taxon>Alphaproteobacteria</taxon>
        <taxon>Rhodospirillales</taxon>
        <taxon>Rhodospirillaceae</taxon>
        <taxon>Inquilinus</taxon>
    </lineage>
</organism>
<dbReference type="InterPro" id="IPR039538">
    <property type="entry name" value="BetI_C"/>
</dbReference>
<gene>
    <name evidence="7" type="ORF">E9232_001997</name>
</gene>
<evidence type="ECO:0000256" key="4">
    <source>
        <dbReference type="ARBA" id="ARBA00023163"/>
    </source>
</evidence>
<dbReference type="EMBL" id="JAVDPW010000003">
    <property type="protein sequence ID" value="MDR6289482.1"/>
    <property type="molecule type" value="Genomic_DNA"/>
</dbReference>
<sequence length="202" mass="22660">MRKPIEEIRRRELIEGAYRAFLQHGIGGLTTARICQEAGMSPGILAYYFKSKDEVLFWMVRYANRVVMDAVVRNMKAAGNRWDRLMAIVHGNFPADVFDRNTARAWLSFSSVAGQDPQLERLQRLFHRRMVSNLGSCVEGLLQGAELTRFVLGVGVLIDGAWLRKAGPGIELEAEEAIGMVERHIRSVLGDARVTALQEMAS</sequence>
<keyword evidence="4" id="KW-0804">Transcription</keyword>
<accession>A0ABU1JMB2</accession>
<dbReference type="PRINTS" id="PR00455">
    <property type="entry name" value="HTHTETR"/>
</dbReference>
<dbReference type="Proteomes" id="UP001262410">
    <property type="component" value="Unassembled WGS sequence"/>
</dbReference>
<dbReference type="RefSeq" id="WP_309793769.1">
    <property type="nucleotide sequence ID" value="NZ_JAVDPW010000003.1"/>
</dbReference>
<dbReference type="Pfam" id="PF13977">
    <property type="entry name" value="TetR_C_6"/>
    <property type="match status" value="1"/>
</dbReference>
<evidence type="ECO:0000313" key="7">
    <source>
        <dbReference type="EMBL" id="MDR6289482.1"/>
    </source>
</evidence>
<dbReference type="Pfam" id="PF00440">
    <property type="entry name" value="TetR_N"/>
    <property type="match status" value="1"/>
</dbReference>
<proteinExistence type="predicted"/>
<dbReference type="InterPro" id="IPR001647">
    <property type="entry name" value="HTH_TetR"/>
</dbReference>
<dbReference type="InterPro" id="IPR036271">
    <property type="entry name" value="Tet_transcr_reg_TetR-rel_C_sf"/>
</dbReference>
<feature type="domain" description="HTH tetR-type" evidence="6">
    <location>
        <begin position="7"/>
        <end position="67"/>
    </location>
</feature>
<dbReference type="PROSITE" id="PS50977">
    <property type="entry name" value="HTH_TETR_2"/>
    <property type="match status" value="1"/>
</dbReference>